<gene>
    <name evidence="2" type="ORF">CAP_0685</name>
</gene>
<dbReference type="STRING" id="1192034.CAP_0685"/>
<evidence type="ECO:0000256" key="1">
    <source>
        <dbReference type="SAM" id="SignalP"/>
    </source>
</evidence>
<name>A0A017TF32_9BACT</name>
<evidence type="ECO:0000313" key="2">
    <source>
        <dbReference type="EMBL" id="EYF07206.1"/>
    </source>
</evidence>
<dbReference type="AlphaFoldDB" id="A0A017TF32"/>
<organism evidence="2 3">
    <name type="scientific">Chondromyces apiculatus DSM 436</name>
    <dbReference type="NCBI Taxonomy" id="1192034"/>
    <lineage>
        <taxon>Bacteria</taxon>
        <taxon>Pseudomonadati</taxon>
        <taxon>Myxococcota</taxon>
        <taxon>Polyangia</taxon>
        <taxon>Polyangiales</taxon>
        <taxon>Polyangiaceae</taxon>
        <taxon>Chondromyces</taxon>
    </lineage>
</organism>
<dbReference type="OrthoDB" id="9826349at2"/>
<comment type="caution">
    <text evidence="2">The sequence shown here is derived from an EMBL/GenBank/DDBJ whole genome shotgun (WGS) entry which is preliminary data.</text>
</comment>
<dbReference type="Proteomes" id="UP000019678">
    <property type="component" value="Unassembled WGS sequence"/>
</dbReference>
<accession>A0A017TF32</accession>
<dbReference type="RefSeq" id="WP_044238247.1">
    <property type="nucleotide sequence ID" value="NZ_ASRX01000011.1"/>
</dbReference>
<keyword evidence="3" id="KW-1185">Reference proteome</keyword>
<sequence>MPLRTLRVGALATLAALIAASLLGCGGASQTKPAGTAAAATAKPASLTCPSLEGDAAFDFAGAFGVDQAMSARLTRMVRLVSELERTATALDTETRATCSALATDLGATPQELSGAPAASSSADAPHPCVIAANHLATLRQTLGTAQLSVSVSDVSCTLPRDAVATCAGECLTGQTGVTSAVDCALTDASCRLDFSLPDASPQCATQCAVRALRDVRCSAQVDVRLGTTTDPGSGGSNAPTSDPRFTAIAEGLRRDIPRLAGLGASIGPRSIQLGKDVAGLVDDLASTITALTDSKTSTARRIVIGAVLAECLGPQLANAIRSSTSLEATLSQAISLHGALTKR</sequence>
<feature type="chain" id="PRO_5001496960" evidence="1">
    <location>
        <begin position="25"/>
        <end position="344"/>
    </location>
</feature>
<dbReference type="EMBL" id="ASRX01000011">
    <property type="protein sequence ID" value="EYF07206.1"/>
    <property type="molecule type" value="Genomic_DNA"/>
</dbReference>
<feature type="signal peptide" evidence="1">
    <location>
        <begin position="1"/>
        <end position="24"/>
    </location>
</feature>
<dbReference type="PROSITE" id="PS51257">
    <property type="entry name" value="PROKAR_LIPOPROTEIN"/>
    <property type="match status" value="1"/>
</dbReference>
<protein>
    <submittedName>
        <fullName evidence="2">Uncharacterized protein</fullName>
    </submittedName>
</protein>
<reference evidence="2 3" key="1">
    <citation type="submission" date="2013-05" db="EMBL/GenBank/DDBJ databases">
        <title>Genome assembly of Chondromyces apiculatus DSM 436.</title>
        <authorList>
            <person name="Sharma G."/>
            <person name="Khatri I."/>
            <person name="Kaur C."/>
            <person name="Mayilraj S."/>
            <person name="Subramanian S."/>
        </authorList>
    </citation>
    <scope>NUCLEOTIDE SEQUENCE [LARGE SCALE GENOMIC DNA]</scope>
    <source>
        <strain evidence="2 3">DSM 436</strain>
    </source>
</reference>
<evidence type="ECO:0000313" key="3">
    <source>
        <dbReference type="Proteomes" id="UP000019678"/>
    </source>
</evidence>
<keyword evidence="1" id="KW-0732">Signal</keyword>
<proteinExistence type="predicted"/>